<reference evidence="2" key="1">
    <citation type="submission" date="2017-03" db="EMBL/GenBank/DDBJ databases">
        <authorList>
            <person name="Falquet L."/>
            <person name="Falquet L."/>
        </authorList>
    </citation>
    <scope>NUCLEOTIDE SEQUENCE [LARGE SCALE GENOMIC DNA]</scope>
</reference>
<dbReference type="AlphaFoldDB" id="S6EKX8"/>
<protein>
    <recommendedName>
        <fullName evidence="3">Lipoprotein</fullName>
    </recommendedName>
</protein>
<gene>
    <name evidence="1" type="ORF">CCH01_15070</name>
</gene>
<proteinExistence type="predicted"/>
<dbReference type="EMBL" id="LT799839">
    <property type="protein sequence ID" value="SLK18605.1"/>
    <property type="molecule type" value="Genomic_DNA"/>
</dbReference>
<evidence type="ECO:0000313" key="2">
    <source>
        <dbReference type="Proteomes" id="UP000190476"/>
    </source>
</evidence>
<sequence length="351" mass="40171">MLGEYKILCSLYKVSISSNRRGKKMKISKKYILLILGLTSTSLILNGCSKKNISVESIQLSKGSIVKEVDGTYSNYKFESNEYSKIETEKVILSYDLDSGNYIYNSNGKNGVVAKDNEIPIDYNNPKDLKLSKGGNYFSYFKDESYMELVIRDVKNNKDIQINSNVAISGTLVEWLNEDTLVYYGIDDKKNNGIFTYNLKENKEELIYKLQNGFIQFLRTYEENVIFVQQTMENNRYLKIIDLNKNVKDITSEIIEVSDVLSTEKGLFVLGKMKDNNYSIYKIEGGNVKRLVFDFPNIIHLEKGLSCDKDGNLLFIGSTSSFSKEKVYTYVDGSITSLTNLESKYHFIEVK</sequence>
<accession>S6EKX8</accession>
<organism evidence="1 2">
    <name type="scientific">Clostridium chauvoei JF4335</name>
    <dbReference type="NCBI Taxonomy" id="1351755"/>
    <lineage>
        <taxon>Bacteria</taxon>
        <taxon>Bacillati</taxon>
        <taxon>Bacillota</taxon>
        <taxon>Clostridia</taxon>
        <taxon>Eubacteriales</taxon>
        <taxon>Clostridiaceae</taxon>
        <taxon>Clostridium</taxon>
    </lineage>
</organism>
<dbReference type="SUPFAM" id="SSF69304">
    <property type="entry name" value="Tricorn protease N-terminal domain"/>
    <property type="match status" value="1"/>
</dbReference>
<dbReference type="Proteomes" id="UP000190476">
    <property type="component" value="Chromosome I"/>
</dbReference>
<name>S6EKX8_9CLOT</name>
<evidence type="ECO:0000313" key="1">
    <source>
        <dbReference type="EMBL" id="SLK18605.1"/>
    </source>
</evidence>
<evidence type="ECO:0008006" key="3">
    <source>
        <dbReference type="Google" id="ProtNLM"/>
    </source>
</evidence>
<keyword evidence="2" id="KW-1185">Reference proteome</keyword>